<evidence type="ECO:0000256" key="1">
    <source>
        <dbReference type="ARBA" id="ARBA00022598"/>
    </source>
</evidence>
<evidence type="ECO:0000259" key="9">
    <source>
        <dbReference type="Pfam" id="PF00749"/>
    </source>
</evidence>
<comment type="caution">
    <text evidence="10">The sequence shown here is derived from an EMBL/GenBank/DDBJ whole genome shotgun (WGS) entry which is preliminary data.</text>
</comment>
<reference evidence="10" key="1">
    <citation type="submission" date="2022-08" db="EMBL/GenBank/DDBJ databases">
        <authorList>
            <person name="Kallberg Y."/>
            <person name="Tangrot J."/>
            <person name="Rosling A."/>
        </authorList>
    </citation>
    <scope>NUCLEOTIDE SEQUENCE</scope>
    <source>
        <strain evidence="10">Wild A</strain>
    </source>
</reference>
<dbReference type="InterPro" id="IPR000754">
    <property type="entry name" value="Ribosomal_uS9"/>
</dbReference>
<evidence type="ECO:0000313" key="11">
    <source>
        <dbReference type="Proteomes" id="UP001153678"/>
    </source>
</evidence>
<feature type="non-terminal residue" evidence="10">
    <location>
        <position position="1"/>
    </location>
</feature>
<feature type="region of interest" description="Disordered" evidence="8">
    <location>
        <begin position="456"/>
        <end position="476"/>
    </location>
</feature>
<dbReference type="OrthoDB" id="10254627at2759"/>
<keyword evidence="1 7" id="KW-0436">Ligase</keyword>
<dbReference type="Gene3D" id="3.40.50.620">
    <property type="entry name" value="HUPs"/>
    <property type="match status" value="1"/>
</dbReference>
<comment type="similarity">
    <text evidence="7">Belongs to the class-I aminoacyl-tRNA synthetase family.</text>
</comment>
<gene>
    <name evidence="10" type="ORF">FWILDA_LOCUS14824</name>
</gene>
<feature type="compositionally biased region" description="Low complexity" evidence="8">
    <location>
        <begin position="536"/>
        <end position="552"/>
    </location>
</feature>
<dbReference type="GO" id="GO:0005840">
    <property type="term" value="C:ribosome"/>
    <property type="evidence" value="ECO:0007669"/>
    <property type="project" value="UniProtKB-KW"/>
</dbReference>
<name>A0A9W4WWI2_9GLOM</name>
<dbReference type="PANTHER" id="PTHR43311:SF2">
    <property type="entry name" value="GLUTAMATE--TRNA LIGASE, MITOCHONDRIAL-RELATED"/>
    <property type="match status" value="1"/>
</dbReference>
<dbReference type="Gene3D" id="3.30.230.10">
    <property type="match status" value="1"/>
</dbReference>
<keyword evidence="11" id="KW-1185">Reference proteome</keyword>
<dbReference type="EMBL" id="CAMKVN010006958">
    <property type="protein sequence ID" value="CAI2190936.1"/>
    <property type="molecule type" value="Genomic_DNA"/>
</dbReference>
<dbReference type="InterPro" id="IPR014729">
    <property type="entry name" value="Rossmann-like_a/b/a_fold"/>
</dbReference>
<dbReference type="GO" id="GO:1990904">
    <property type="term" value="C:ribonucleoprotein complex"/>
    <property type="evidence" value="ECO:0007669"/>
    <property type="project" value="UniProtKB-KW"/>
</dbReference>
<dbReference type="SUPFAM" id="SSF54211">
    <property type="entry name" value="Ribosomal protein S5 domain 2-like"/>
    <property type="match status" value="1"/>
</dbReference>
<dbReference type="GO" id="GO:0006424">
    <property type="term" value="P:glutamyl-tRNA aminoacylation"/>
    <property type="evidence" value="ECO:0007669"/>
    <property type="project" value="TreeGrafter"/>
</dbReference>
<dbReference type="Pfam" id="PF00380">
    <property type="entry name" value="Ribosomal_S9"/>
    <property type="match status" value="1"/>
</dbReference>
<dbReference type="SUPFAM" id="SSF52374">
    <property type="entry name" value="Nucleotidylyl transferase"/>
    <property type="match status" value="1"/>
</dbReference>
<dbReference type="GO" id="GO:0005829">
    <property type="term" value="C:cytosol"/>
    <property type="evidence" value="ECO:0007669"/>
    <property type="project" value="TreeGrafter"/>
</dbReference>
<dbReference type="GO" id="GO:0003735">
    <property type="term" value="F:structural constituent of ribosome"/>
    <property type="evidence" value="ECO:0007669"/>
    <property type="project" value="InterPro"/>
</dbReference>
<keyword evidence="6" id="KW-0687">Ribonucleoprotein</keyword>
<sequence length="937" mass="108655">TGEYGPYRQTQRLSNYKKYIERLLVEKKAYYCFCSPEQLAQEKAQFIKENKRSNYQYSRKCLNLNEPEIQSLLHQPIPYIIRLKVPRERSYFFQDLVRSEVKFQGQDIEDFVLFRQNGIPNYNFACVIDDYLMKISHVLRGEEHLSNTGKQLVLYEALGWKPPLFGHISIILNQERKKLSKRDKETSWHPGTTQEIFNLSEAIKEFKLEGLHVRGAVYELEKLNWYNNYYIQKLEGSEFAEGIIIGSDSQKVEIYSDKVRDEKKGKGVIANRIDEVDSRSELHQLFPEAHSALFSKKNGEKIESLDHSTYKRVKEVDGEYELVRYLVAKNFHHLKQIIRMEIVDGQDGNTYLYVGEKDANSGREIKIGIAKGEFESKNAPIKGSERSQLENNDRTARNFVDNIEKIWLKEWRKWQTIEMKDVSKRNIMELEQNTNIKTCCDKDCLHYLSIKDYPAPTSPTSPKTIRGGKPASKQTNQINSTDKNQLLQYFLTYHITKITLNNGQLVVEYDNSQKGQKEVNKSELEKYKELIQNQPNHSLSLSDLQDNSDSNSTTKNPDHKLVIGLVLGTGAVILGGEATARVYLKAGKGQAQIRTKNGKEKDLKGYFYMEPSLCEDIFKPLKLFSKENEYDLLVRVKGSGFHAQAEAIRLGVAQAMLKISPEYKTTLKSFSLLTRDARRVEPKKIGTENFRVKIETYSIRDETQKFNLEFNEIELESKKYDKFRSTIENSIEKGQTLTLKLNLPNKTYFRKTYLNNQAINTLVIPKGSSLQETSTSHTPNIMAGHSHSANIKHRKDRQDSARSQLFLKIRKKIENIIREEHEVNEKSLTPHGILIYLENNQAITPVLIKKLNLRELPLSSLPNYFQLSYSLNLSLKEKNKNNLEEYLITHLPSEFLEKMTYDEEEKKLISTNKEEISQIKKIIKENNLELVMEQEKA</sequence>
<evidence type="ECO:0000256" key="8">
    <source>
        <dbReference type="SAM" id="MobiDB-lite"/>
    </source>
</evidence>
<dbReference type="InterPro" id="IPR049940">
    <property type="entry name" value="GluQ/Sye"/>
</dbReference>
<dbReference type="InterPro" id="IPR014721">
    <property type="entry name" value="Ribsml_uS5_D2-typ_fold_subgr"/>
</dbReference>
<evidence type="ECO:0000313" key="10">
    <source>
        <dbReference type="EMBL" id="CAI2190936.1"/>
    </source>
</evidence>
<dbReference type="Pfam" id="PF00749">
    <property type="entry name" value="tRNA-synt_1c"/>
    <property type="match status" value="1"/>
</dbReference>
<dbReference type="InterPro" id="IPR020058">
    <property type="entry name" value="Glu/Gln-tRNA-synth_Ib_cat-dom"/>
</dbReference>
<keyword evidence="5 7" id="KW-0030">Aminoacyl-tRNA synthetase</keyword>
<keyword evidence="7" id="KW-0648">Protein biosynthesis</keyword>
<feature type="domain" description="Glutamyl/glutaminyl-tRNA synthetase class Ib catalytic" evidence="9">
    <location>
        <begin position="3"/>
        <end position="187"/>
    </location>
</feature>
<dbReference type="Proteomes" id="UP001153678">
    <property type="component" value="Unassembled WGS sequence"/>
</dbReference>
<keyword evidence="2 7" id="KW-0547">Nucleotide-binding</keyword>
<dbReference type="InterPro" id="IPR017856">
    <property type="entry name" value="Integrase-like_N"/>
</dbReference>
<evidence type="ECO:0000256" key="3">
    <source>
        <dbReference type="ARBA" id="ARBA00022840"/>
    </source>
</evidence>
<feature type="region of interest" description="Disordered" evidence="8">
    <location>
        <begin position="536"/>
        <end position="555"/>
    </location>
</feature>
<keyword evidence="4" id="KW-0689">Ribosomal protein</keyword>
<organism evidence="10 11">
    <name type="scientific">Funneliformis geosporum</name>
    <dbReference type="NCBI Taxonomy" id="1117311"/>
    <lineage>
        <taxon>Eukaryota</taxon>
        <taxon>Fungi</taxon>
        <taxon>Fungi incertae sedis</taxon>
        <taxon>Mucoromycota</taxon>
        <taxon>Glomeromycotina</taxon>
        <taxon>Glomeromycetes</taxon>
        <taxon>Glomerales</taxon>
        <taxon>Glomeraceae</taxon>
        <taxon>Funneliformis</taxon>
    </lineage>
</organism>
<dbReference type="GO" id="GO:0005524">
    <property type="term" value="F:ATP binding"/>
    <property type="evidence" value="ECO:0007669"/>
    <property type="project" value="UniProtKB-KW"/>
</dbReference>
<evidence type="ECO:0000256" key="2">
    <source>
        <dbReference type="ARBA" id="ARBA00022741"/>
    </source>
</evidence>
<dbReference type="Gene3D" id="1.10.10.200">
    <property type="match status" value="1"/>
</dbReference>
<dbReference type="AlphaFoldDB" id="A0A9W4WWI2"/>
<evidence type="ECO:0000256" key="4">
    <source>
        <dbReference type="ARBA" id="ARBA00022980"/>
    </source>
</evidence>
<accession>A0A9W4WWI2</accession>
<proteinExistence type="inferred from homology"/>
<dbReference type="GO" id="GO:0004818">
    <property type="term" value="F:glutamate-tRNA ligase activity"/>
    <property type="evidence" value="ECO:0007669"/>
    <property type="project" value="TreeGrafter"/>
</dbReference>
<dbReference type="PANTHER" id="PTHR43311">
    <property type="entry name" value="GLUTAMATE--TRNA LIGASE"/>
    <property type="match status" value="1"/>
</dbReference>
<evidence type="ECO:0000256" key="5">
    <source>
        <dbReference type="ARBA" id="ARBA00023146"/>
    </source>
</evidence>
<evidence type="ECO:0000256" key="7">
    <source>
        <dbReference type="RuleBase" id="RU363037"/>
    </source>
</evidence>
<evidence type="ECO:0000256" key="6">
    <source>
        <dbReference type="ARBA" id="ARBA00023274"/>
    </source>
</evidence>
<protein>
    <submittedName>
        <fullName evidence="10">3550_t:CDS:1</fullName>
    </submittedName>
</protein>
<feature type="non-terminal residue" evidence="10">
    <location>
        <position position="937"/>
    </location>
</feature>
<dbReference type="InterPro" id="IPR020568">
    <property type="entry name" value="Ribosomal_Su5_D2-typ_SF"/>
</dbReference>
<keyword evidence="3 7" id="KW-0067">ATP-binding</keyword>